<accession>A0A2S0I951</accession>
<organism evidence="1 2">
    <name type="scientific">Achromobacter spanius</name>
    <dbReference type="NCBI Taxonomy" id="217203"/>
    <lineage>
        <taxon>Bacteria</taxon>
        <taxon>Pseudomonadati</taxon>
        <taxon>Pseudomonadota</taxon>
        <taxon>Betaproteobacteria</taxon>
        <taxon>Burkholderiales</taxon>
        <taxon>Alcaligenaceae</taxon>
        <taxon>Achromobacter</taxon>
    </lineage>
</organism>
<proteinExistence type="predicted"/>
<keyword evidence="2" id="KW-1185">Reference proteome</keyword>
<evidence type="ECO:0000313" key="2">
    <source>
        <dbReference type="Proteomes" id="UP000239477"/>
    </source>
</evidence>
<dbReference type="OrthoDB" id="8665570at2"/>
<dbReference type="AlphaFoldDB" id="A0A2S0I951"/>
<dbReference type="EMBL" id="CP023270">
    <property type="protein sequence ID" value="AVJ28528.1"/>
    <property type="molecule type" value="Genomic_DNA"/>
</dbReference>
<sequence>MLCGQCSAITVDQAGAPGHDNLISLGYVRSLPLAQRGVTHEAFTCGECGANWDYLHDRHNRASGWARCDRTMPVSQRTIDRPAVDTA</sequence>
<dbReference type="RefSeq" id="WP_105239314.1">
    <property type="nucleotide sequence ID" value="NZ_CP023270.1"/>
</dbReference>
<reference evidence="1 2" key="1">
    <citation type="submission" date="2017-09" db="EMBL/GenBank/DDBJ databases">
        <title>Genomic, metabolic, and phenotypic characteristics of bacterial isolates from the natural microbiome of the model nematode Caenorhabditis elegans.</title>
        <authorList>
            <person name="Zimmermann J."/>
            <person name="Obeng N."/>
            <person name="Yang W."/>
            <person name="Obeng O."/>
            <person name="Kissoyan K."/>
            <person name="Pees B."/>
            <person name="Dirksen P."/>
            <person name="Hoppner M."/>
            <person name="Franke A."/>
            <person name="Rosenstiel P."/>
            <person name="Leippe M."/>
            <person name="Dierking K."/>
            <person name="Kaleta C."/>
            <person name="Schulenburg H."/>
        </authorList>
    </citation>
    <scope>NUCLEOTIDE SEQUENCE [LARGE SCALE GENOMIC DNA]</scope>
    <source>
        <strain evidence="1 2">MYb73</strain>
    </source>
</reference>
<dbReference type="Proteomes" id="UP000239477">
    <property type="component" value="Chromosome"/>
</dbReference>
<evidence type="ECO:0000313" key="1">
    <source>
        <dbReference type="EMBL" id="AVJ28528.1"/>
    </source>
</evidence>
<name>A0A2S0I951_9BURK</name>
<gene>
    <name evidence="1" type="ORF">CLM73_16210</name>
</gene>
<protein>
    <submittedName>
        <fullName evidence="1">Uncharacterized protein</fullName>
    </submittedName>
</protein>